<dbReference type="InterPro" id="IPR036390">
    <property type="entry name" value="WH_DNA-bd_sf"/>
</dbReference>
<dbReference type="Proteomes" id="UP000284731">
    <property type="component" value="Unassembled WGS sequence"/>
</dbReference>
<dbReference type="Gene3D" id="1.10.10.10">
    <property type="entry name" value="Winged helix-like DNA-binding domain superfamily/Winged helix DNA-binding domain"/>
    <property type="match status" value="1"/>
</dbReference>
<dbReference type="EMBL" id="QRWX01000003">
    <property type="protein sequence ID" value="RGT54956.1"/>
    <property type="molecule type" value="Genomic_DNA"/>
</dbReference>
<comment type="caution">
    <text evidence="1">The sequence shown here is derived from an EMBL/GenBank/DDBJ whole genome shotgun (WGS) entry which is preliminary data.</text>
</comment>
<name>A0A412PCQ1_9FIRM</name>
<dbReference type="RefSeq" id="WP_118765013.1">
    <property type="nucleotide sequence ID" value="NZ_CABJCF010000003.1"/>
</dbReference>
<sequence>MGKKGLKDIKNQNTNLVMQQIMQARSISRIELAQETGLSPSTVSSIVADLLGKGVIVETGTQTVEKGRSRKDLSIAADFGSVAVFEISRRSVFFCLFDMCLETLISTCISKQRVTGNDLFELLVETVNTHADQNIRGIGLLLQDDVQLSDLNTIYDTGYASATISLQGALSSQLHIPVSEETCSSFTITNAFNEKTLHEKVNCAHVMLGEKVFTMVTIDGQKVPLRSEFCKELLSENTGTKEVNQLLNTLCMMFDIEKIFMMGIDLQFYQKLKLQNKHVELIQVHTENTDTLSPRMAEKVRNELLFI</sequence>
<accession>A0A412PCQ1</accession>
<evidence type="ECO:0000313" key="2">
    <source>
        <dbReference type="Proteomes" id="UP000284731"/>
    </source>
</evidence>
<reference evidence="1 2" key="1">
    <citation type="submission" date="2018-08" db="EMBL/GenBank/DDBJ databases">
        <title>A genome reference for cultivated species of the human gut microbiota.</title>
        <authorList>
            <person name="Zou Y."/>
            <person name="Xue W."/>
            <person name="Luo G."/>
        </authorList>
    </citation>
    <scope>NUCLEOTIDE SEQUENCE [LARGE SCALE GENOMIC DNA]</scope>
    <source>
        <strain evidence="1 2">AF18-46</strain>
    </source>
</reference>
<dbReference type="Pfam" id="PF13412">
    <property type="entry name" value="HTH_24"/>
    <property type="match status" value="1"/>
</dbReference>
<dbReference type="SUPFAM" id="SSF46785">
    <property type="entry name" value="Winged helix' DNA-binding domain"/>
    <property type="match status" value="1"/>
</dbReference>
<dbReference type="InterPro" id="IPR036388">
    <property type="entry name" value="WH-like_DNA-bd_sf"/>
</dbReference>
<dbReference type="AlphaFoldDB" id="A0A412PCQ1"/>
<protein>
    <submittedName>
        <fullName evidence="1">Winged helix-turn-helix domain-containing protein</fullName>
    </submittedName>
</protein>
<organism evidence="1 2">
    <name type="scientific">Solobacterium moorei</name>
    <dbReference type="NCBI Taxonomy" id="102148"/>
    <lineage>
        <taxon>Bacteria</taxon>
        <taxon>Bacillati</taxon>
        <taxon>Bacillota</taxon>
        <taxon>Erysipelotrichia</taxon>
        <taxon>Erysipelotrichales</taxon>
        <taxon>Erysipelotrichaceae</taxon>
        <taxon>Solobacterium</taxon>
    </lineage>
</organism>
<evidence type="ECO:0000313" key="1">
    <source>
        <dbReference type="EMBL" id="RGT54956.1"/>
    </source>
</evidence>
<gene>
    <name evidence="1" type="ORF">DWX20_07245</name>
</gene>
<proteinExistence type="predicted"/>